<keyword evidence="1" id="KW-0812">Transmembrane</keyword>
<dbReference type="Proteomes" id="UP001614394">
    <property type="component" value="Unassembled WGS sequence"/>
</dbReference>
<feature type="transmembrane region" description="Helical" evidence="1">
    <location>
        <begin position="194"/>
        <end position="218"/>
    </location>
</feature>
<name>A0ABW8C899_9ACTN</name>
<dbReference type="InterPro" id="IPR025495">
    <property type="entry name" value="DUF4386"/>
</dbReference>
<feature type="transmembrane region" description="Helical" evidence="1">
    <location>
        <begin position="53"/>
        <end position="74"/>
    </location>
</feature>
<dbReference type="Pfam" id="PF14329">
    <property type="entry name" value="DUF4386"/>
    <property type="match status" value="1"/>
</dbReference>
<dbReference type="RefSeq" id="WP_399649290.1">
    <property type="nucleotide sequence ID" value="NZ_JBITYG010000004.1"/>
</dbReference>
<evidence type="ECO:0000313" key="3">
    <source>
        <dbReference type="Proteomes" id="UP001614394"/>
    </source>
</evidence>
<sequence length="234" mass="24970">MSTHRRTATATGVLFILAAVTSIIGLLQYAPILDHSGYVVEGSAHVARVASGALLELACAFSVIGISILMFPIVKRHNETVALGYVCFRLLEAAIIILGIISLLSVVTLSQEFSRAPSPDAASYLTASRLLVAQHDWTFLFGPNLALGPSTLMMGWFLYRSRLVPRFIAVLGLVGGPLILASAVLVMFGAYEQISVWGTVCALPVFAYEMTLAVWLVAKGFRPSAMASLSAKPA</sequence>
<gene>
    <name evidence="2" type="ORF">ACIGXA_16415</name>
</gene>
<keyword evidence="1" id="KW-1133">Transmembrane helix</keyword>
<feature type="transmembrane region" description="Helical" evidence="1">
    <location>
        <begin position="166"/>
        <end position="188"/>
    </location>
</feature>
<proteinExistence type="predicted"/>
<comment type="caution">
    <text evidence="2">The sequence shown here is derived from an EMBL/GenBank/DDBJ whole genome shotgun (WGS) entry which is preliminary data.</text>
</comment>
<protein>
    <submittedName>
        <fullName evidence="2">DUF4386 domain-containing protein</fullName>
    </submittedName>
</protein>
<feature type="transmembrane region" description="Helical" evidence="1">
    <location>
        <begin position="86"/>
        <end position="109"/>
    </location>
</feature>
<keyword evidence="3" id="KW-1185">Reference proteome</keyword>
<accession>A0ABW8C899</accession>
<organism evidence="2 3">
    <name type="scientific">Streptomyces fildesensis</name>
    <dbReference type="NCBI Taxonomy" id="375757"/>
    <lineage>
        <taxon>Bacteria</taxon>
        <taxon>Bacillati</taxon>
        <taxon>Actinomycetota</taxon>
        <taxon>Actinomycetes</taxon>
        <taxon>Kitasatosporales</taxon>
        <taxon>Streptomycetaceae</taxon>
        <taxon>Streptomyces</taxon>
    </lineage>
</organism>
<evidence type="ECO:0000256" key="1">
    <source>
        <dbReference type="SAM" id="Phobius"/>
    </source>
</evidence>
<feature type="transmembrane region" description="Helical" evidence="1">
    <location>
        <begin position="12"/>
        <end position="33"/>
    </location>
</feature>
<dbReference type="EMBL" id="JBITYG010000004">
    <property type="protein sequence ID" value="MFI9102102.1"/>
    <property type="molecule type" value="Genomic_DNA"/>
</dbReference>
<feature type="transmembrane region" description="Helical" evidence="1">
    <location>
        <begin position="137"/>
        <end position="159"/>
    </location>
</feature>
<keyword evidence="1" id="KW-0472">Membrane</keyword>
<reference evidence="2 3" key="1">
    <citation type="submission" date="2024-10" db="EMBL/GenBank/DDBJ databases">
        <title>The Natural Products Discovery Center: Release of the First 8490 Sequenced Strains for Exploring Actinobacteria Biosynthetic Diversity.</title>
        <authorList>
            <person name="Kalkreuter E."/>
            <person name="Kautsar S.A."/>
            <person name="Yang D."/>
            <person name="Bader C.D."/>
            <person name="Teijaro C.N."/>
            <person name="Fluegel L."/>
            <person name="Davis C.M."/>
            <person name="Simpson J.R."/>
            <person name="Lauterbach L."/>
            <person name="Steele A.D."/>
            <person name="Gui C."/>
            <person name="Meng S."/>
            <person name="Li G."/>
            <person name="Viehrig K."/>
            <person name="Ye F."/>
            <person name="Su P."/>
            <person name="Kiefer A.F."/>
            <person name="Nichols A."/>
            <person name="Cepeda A.J."/>
            <person name="Yan W."/>
            <person name="Fan B."/>
            <person name="Jiang Y."/>
            <person name="Adhikari A."/>
            <person name="Zheng C.-J."/>
            <person name="Schuster L."/>
            <person name="Cowan T.M."/>
            <person name="Smanski M.J."/>
            <person name="Chevrette M.G."/>
            <person name="De Carvalho L.P.S."/>
            <person name="Shen B."/>
        </authorList>
    </citation>
    <scope>NUCLEOTIDE SEQUENCE [LARGE SCALE GENOMIC DNA]</scope>
    <source>
        <strain evidence="2 3">NPDC053399</strain>
    </source>
</reference>
<evidence type="ECO:0000313" key="2">
    <source>
        <dbReference type="EMBL" id="MFI9102102.1"/>
    </source>
</evidence>